<dbReference type="GO" id="GO:0009228">
    <property type="term" value="P:thiamine biosynthetic process"/>
    <property type="evidence" value="ECO:0007669"/>
    <property type="project" value="UniProtKB-KW"/>
</dbReference>
<dbReference type="SUPFAM" id="SSF51391">
    <property type="entry name" value="Thiamin phosphate synthase"/>
    <property type="match status" value="1"/>
</dbReference>
<evidence type="ECO:0000313" key="5">
    <source>
        <dbReference type="Proteomes" id="UP000777784"/>
    </source>
</evidence>
<dbReference type="InterPro" id="IPR036206">
    <property type="entry name" value="ThiamineP_synth_sf"/>
</dbReference>
<name>A0A948RVW1_UNCEI</name>
<keyword evidence="2" id="KW-0784">Thiamine biosynthesis</keyword>
<comment type="pathway">
    <text evidence="1">Cofactor biosynthesis; thiamine diphosphate biosynthesis.</text>
</comment>
<dbReference type="Proteomes" id="UP000777784">
    <property type="component" value="Unassembled WGS sequence"/>
</dbReference>
<evidence type="ECO:0000259" key="3">
    <source>
        <dbReference type="Pfam" id="PF02581"/>
    </source>
</evidence>
<proteinExistence type="predicted"/>
<evidence type="ECO:0000313" key="4">
    <source>
        <dbReference type="EMBL" id="MBU2690931.1"/>
    </source>
</evidence>
<dbReference type="PANTHER" id="PTHR20857:SF15">
    <property type="entry name" value="THIAMINE-PHOSPHATE SYNTHASE"/>
    <property type="match status" value="1"/>
</dbReference>
<protein>
    <submittedName>
        <fullName evidence="4">Thiamine phosphate synthase</fullName>
    </submittedName>
</protein>
<dbReference type="CDD" id="cd00564">
    <property type="entry name" value="TMP_TenI"/>
    <property type="match status" value="1"/>
</dbReference>
<evidence type="ECO:0000256" key="1">
    <source>
        <dbReference type="ARBA" id="ARBA00004948"/>
    </source>
</evidence>
<feature type="domain" description="Thiamine phosphate synthase/TenI" evidence="3">
    <location>
        <begin position="10"/>
        <end position="184"/>
    </location>
</feature>
<comment type="caution">
    <text evidence="4">The sequence shown here is derived from an EMBL/GenBank/DDBJ whole genome shotgun (WGS) entry which is preliminary data.</text>
</comment>
<accession>A0A948RVW1</accession>
<dbReference type="InterPro" id="IPR013785">
    <property type="entry name" value="Aldolase_TIM"/>
</dbReference>
<dbReference type="Gene3D" id="3.20.20.70">
    <property type="entry name" value="Aldolase class I"/>
    <property type="match status" value="1"/>
</dbReference>
<dbReference type="AlphaFoldDB" id="A0A948RVW1"/>
<dbReference type="EMBL" id="JAHJDP010000042">
    <property type="protein sequence ID" value="MBU2690931.1"/>
    <property type="molecule type" value="Genomic_DNA"/>
</dbReference>
<dbReference type="Pfam" id="PF02581">
    <property type="entry name" value="TMP-TENI"/>
    <property type="match status" value="1"/>
</dbReference>
<dbReference type="PANTHER" id="PTHR20857">
    <property type="entry name" value="THIAMINE-PHOSPHATE PYROPHOSPHORYLASE"/>
    <property type="match status" value="1"/>
</dbReference>
<evidence type="ECO:0000256" key="2">
    <source>
        <dbReference type="ARBA" id="ARBA00022977"/>
    </source>
</evidence>
<organism evidence="4 5">
    <name type="scientific">Eiseniibacteriota bacterium</name>
    <dbReference type="NCBI Taxonomy" id="2212470"/>
    <lineage>
        <taxon>Bacteria</taxon>
        <taxon>Candidatus Eiseniibacteriota</taxon>
    </lineage>
</organism>
<sequence>MSDRVNFRYYQITDRKAVGAEKQAEILKALIAAGLRGLQIREKDLSQQKLLKFVDALLPNIGDQVSVLVNTDIEVAQARHLGLHRPERGLATAEIRARLGPDPLIGVSCHDLEGAMQAQNTGADFITLSPVFATPGKGPAMGLEMFRKIVSQLSIPVFALGGITAANTRSCIESGAYGIAAIRATLTAQNPVQAFLEILEEIGES</sequence>
<reference evidence="4" key="1">
    <citation type="submission" date="2021-05" db="EMBL/GenBank/DDBJ databases">
        <title>Energy efficiency and biological interactions define the core microbiome of deep oligotrophic groundwater.</title>
        <authorList>
            <person name="Mehrshad M."/>
            <person name="Lopez-Fernandez M."/>
            <person name="Bell E."/>
            <person name="Bernier-Latmani R."/>
            <person name="Bertilsson S."/>
            <person name="Dopson M."/>
        </authorList>
    </citation>
    <scope>NUCLEOTIDE SEQUENCE</scope>
    <source>
        <strain evidence="4">Modern_marine.mb.64</strain>
    </source>
</reference>
<gene>
    <name evidence="4" type="ORF">KJ970_08380</name>
</gene>
<dbReference type="GO" id="GO:0005737">
    <property type="term" value="C:cytoplasm"/>
    <property type="evidence" value="ECO:0007669"/>
    <property type="project" value="TreeGrafter"/>
</dbReference>
<dbReference type="GO" id="GO:0004789">
    <property type="term" value="F:thiamine-phosphate diphosphorylase activity"/>
    <property type="evidence" value="ECO:0007669"/>
    <property type="project" value="TreeGrafter"/>
</dbReference>
<dbReference type="InterPro" id="IPR022998">
    <property type="entry name" value="ThiamineP_synth_TenI"/>
</dbReference>